<dbReference type="AlphaFoldDB" id="A0A392R2P2"/>
<dbReference type="EMBL" id="LXQA010177124">
    <property type="protein sequence ID" value="MCI30110.1"/>
    <property type="molecule type" value="Genomic_DNA"/>
</dbReference>
<comment type="caution">
    <text evidence="1">The sequence shown here is derived from an EMBL/GenBank/DDBJ whole genome shotgun (WGS) entry which is preliminary data.</text>
</comment>
<keyword evidence="2" id="KW-1185">Reference proteome</keyword>
<proteinExistence type="predicted"/>
<feature type="non-terminal residue" evidence="1">
    <location>
        <position position="1"/>
    </location>
</feature>
<reference evidence="1 2" key="1">
    <citation type="journal article" date="2018" name="Front. Plant Sci.">
        <title>Red Clover (Trifolium pratense) and Zigzag Clover (T. medium) - A Picture of Genomic Similarities and Differences.</title>
        <authorList>
            <person name="Dluhosova J."/>
            <person name="Istvanek J."/>
            <person name="Nedelnik J."/>
            <person name="Repkova J."/>
        </authorList>
    </citation>
    <scope>NUCLEOTIDE SEQUENCE [LARGE SCALE GENOMIC DNA]</scope>
    <source>
        <strain evidence="2">cv. 10/8</strain>
        <tissue evidence="1">Leaf</tissue>
    </source>
</reference>
<protein>
    <submittedName>
        <fullName evidence="1">Uncharacterized protein</fullName>
    </submittedName>
</protein>
<name>A0A392R2P2_9FABA</name>
<sequence>CPYKACGVGERATHVTRPYMAHGAGACLVHIIRPCGTCGKP</sequence>
<accession>A0A392R2P2</accession>
<evidence type="ECO:0000313" key="2">
    <source>
        <dbReference type="Proteomes" id="UP000265520"/>
    </source>
</evidence>
<dbReference type="Proteomes" id="UP000265520">
    <property type="component" value="Unassembled WGS sequence"/>
</dbReference>
<organism evidence="1 2">
    <name type="scientific">Trifolium medium</name>
    <dbReference type="NCBI Taxonomy" id="97028"/>
    <lineage>
        <taxon>Eukaryota</taxon>
        <taxon>Viridiplantae</taxon>
        <taxon>Streptophyta</taxon>
        <taxon>Embryophyta</taxon>
        <taxon>Tracheophyta</taxon>
        <taxon>Spermatophyta</taxon>
        <taxon>Magnoliopsida</taxon>
        <taxon>eudicotyledons</taxon>
        <taxon>Gunneridae</taxon>
        <taxon>Pentapetalae</taxon>
        <taxon>rosids</taxon>
        <taxon>fabids</taxon>
        <taxon>Fabales</taxon>
        <taxon>Fabaceae</taxon>
        <taxon>Papilionoideae</taxon>
        <taxon>50 kb inversion clade</taxon>
        <taxon>NPAAA clade</taxon>
        <taxon>Hologalegina</taxon>
        <taxon>IRL clade</taxon>
        <taxon>Trifolieae</taxon>
        <taxon>Trifolium</taxon>
    </lineage>
</organism>
<evidence type="ECO:0000313" key="1">
    <source>
        <dbReference type="EMBL" id="MCI30110.1"/>
    </source>
</evidence>